<dbReference type="InterPro" id="IPR027417">
    <property type="entry name" value="P-loop_NTPase"/>
</dbReference>
<protein>
    <submittedName>
        <fullName evidence="3">Putative ATPase</fullName>
    </submittedName>
</protein>
<dbReference type="SUPFAM" id="SSF52540">
    <property type="entry name" value="P-loop containing nucleoside triphosphate hydrolases"/>
    <property type="match status" value="1"/>
</dbReference>
<feature type="domain" description="Orc1-like AAA ATPase" evidence="2">
    <location>
        <begin position="127"/>
        <end position="266"/>
    </location>
</feature>
<sequence length="510" mass="57691">MTPDYTQGVIKSVSSQLRGIELDHFIKSRPDGDYLVFEVAQPNSNFYSIINEADQKLEPDHPFKDRIVLQERKKRPADVFEIPEIKFLRRELTQSLTVHRNTFKEDFFNRYTNSVQNYEGDIISNANFIVYGRRGAGKSSLLAYAMHKLIDLNRPVVWIAMQTYSARSDTQAIFSILSELLSGAKEQSPESTEIIELAREASILGESDDSPDLDKKLQRLIPRVRRVLGHCVSTDLPLTIFLDDLHLLDQTLQPRFLATLYSLTRDNNIYIKASGIEALTRTWDGALHMGLQSPHDLQIMRLDYNLTMPERSMAHIRDILDAHARYCGLPSISYIADEKVISRLVLAAAAVPRDALSLFSQAINKSMVRKQKSVSITSVNLSASETIEVKLRDLEQDLVSEKNEVSELLESVKKFCIEDQKKNAFLVKIDNNSTGFNLTNKLAALRFAHVLSEGTTPHSAGVRYMALMLDFGFYVGIRAAKSVALFMDEPKAISAKDLRKLPIFHPKLKT</sequence>
<evidence type="ECO:0000313" key="3">
    <source>
        <dbReference type="EMBL" id="ALG76514.1"/>
    </source>
</evidence>
<dbReference type="AlphaFoldDB" id="A0A0N9MWU6"/>
<accession>A0A0N9MWU6</accession>
<evidence type="ECO:0000256" key="1">
    <source>
        <dbReference type="SAM" id="Coils"/>
    </source>
</evidence>
<feature type="coiled-coil region" evidence="1">
    <location>
        <begin position="384"/>
        <end position="411"/>
    </location>
</feature>
<keyword evidence="1" id="KW-0175">Coiled coil</keyword>
<organism evidence="3">
    <name type="scientific">Pseudomonas putida</name>
    <name type="common">Arthrobacter siderocapsulatus</name>
    <dbReference type="NCBI Taxonomy" id="303"/>
    <lineage>
        <taxon>Bacteria</taxon>
        <taxon>Pseudomonadati</taxon>
        <taxon>Pseudomonadota</taxon>
        <taxon>Gammaproteobacteria</taxon>
        <taxon>Pseudomonadales</taxon>
        <taxon>Pseudomonadaceae</taxon>
        <taxon>Pseudomonas</taxon>
    </lineage>
</organism>
<name>A0A0N9MWU6_PSEPU</name>
<dbReference type="InterPro" id="IPR041664">
    <property type="entry name" value="AAA_16"/>
</dbReference>
<evidence type="ECO:0000259" key="2">
    <source>
        <dbReference type="Pfam" id="PF13191"/>
    </source>
</evidence>
<dbReference type="Gene3D" id="3.40.50.300">
    <property type="entry name" value="P-loop containing nucleotide triphosphate hydrolases"/>
    <property type="match status" value="1"/>
</dbReference>
<dbReference type="EMBL" id="KP698091">
    <property type="protein sequence ID" value="ALG76514.1"/>
    <property type="molecule type" value="Genomic_DNA"/>
</dbReference>
<reference evidence="3" key="1">
    <citation type="journal article" date="2015" name="Genome Biol. Evol.">
        <title>Different Ancestries of R Tailocins in Rhizospheric Pseudomonas Isolates.</title>
        <authorList>
            <person name="Ghequire M.G."/>
            <person name="Dillen Y."/>
            <person name="Lambrichts I."/>
            <person name="Proost P."/>
            <person name="Wattiez R."/>
            <person name="De Mot R."/>
        </authorList>
    </citation>
    <scope>NUCLEOTIDE SEQUENCE</scope>
    <source>
        <strain evidence="3">BW11M1</strain>
    </source>
</reference>
<proteinExistence type="predicted"/>
<reference evidence="3" key="2">
    <citation type="submission" date="2015-01" db="EMBL/GenBank/DDBJ databases">
        <authorList>
            <person name="Xiang T."/>
            <person name="Song Y."/>
            <person name="Huang L."/>
            <person name="Wang B."/>
            <person name="Wu P."/>
        </authorList>
    </citation>
    <scope>NUCLEOTIDE SEQUENCE</scope>
    <source>
        <strain evidence="3">BW11M1</strain>
    </source>
</reference>
<dbReference type="Pfam" id="PF13191">
    <property type="entry name" value="AAA_16"/>
    <property type="match status" value="1"/>
</dbReference>